<dbReference type="RefSeq" id="XP_008603270.1">
    <property type="nucleotide sequence ID" value="XM_008605048.1"/>
</dbReference>
<dbReference type="EMBL" id="JH725225">
    <property type="protein sequence ID" value="EJP61114.1"/>
    <property type="molecule type" value="Genomic_DNA"/>
</dbReference>
<dbReference type="GeneID" id="19892963"/>
<accession>J4KKV5</accession>
<gene>
    <name evidence="1" type="ORF">BBA_09951</name>
</gene>
<sequence length="119" mass="14152">MPLHHLNHSIVARERTYHLLSACIDITYIYLITIRLNPLSTSILLESKSYDYMRFKSLNFINSIYTIEGKLRDKGSRRRGRYKAIVAAGKRLVIFYKEVLKVRFKLLWAKLEVFLTCYY</sequence>
<evidence type="ECO:0000313" key="2">
    <source>
        <dbReference type="Proteomes" id="UP000002762"/>
    </source>
</evidence>
<keyword evidence="2" id="KW-1185">Reference proteome</keyword>
<reference evidence="1 2" key="1">
    <citation type="journal article" date="2012" name="Sci. Rep.">
        <title>Genomic perspectives on the evolution of fungal entomopathogenicity in Beauveria bassiana.</title>
        <authorList>
            <person name="Xiao G."/>
            <person name="Ying S.H."/>
            <person name="Zheng P."/>
            <person name="Wang Z.L."/>
            <person name="Zhang S."/>
            <person name="Xie X.Q."/>
            <person name="Shang Y."/>
            <person name="St Leger R.J."/>
            <person name="Zhao G.P."/>
            <person name="Wang C."/>
            <person name="Feng M.G."/>
        </authorList>
    </citation>
    <scope>NUCLEOTIDE SEQUENCE [LARGE SCALE GENOMIC DNA]</scope>
    <source>
        <strain evidence="1 2">ARSEF 2860</strain>
    </source>
</reference>
<dbReference type="Proteomes" id="UP000002762">
    <property type="component" value="Unassembled WGS sequence"/>
</dbReference>
<proteinExistence type="predicted"/>
<name>J4KKV5_BEAB2</name>
<dbReference type="HOGENOM" id="CLU_2061084_0_0_1"/>
<dbReference type="InParanoid" id="J4KKV5"/>
<evidence type="ECO:0000313" key="1">
    <source>
        <dbReference type="EMBL" id="EJP61114.1"/>
    </source>
</evidence>
<organism evidence="1 2">
    <name type="scientific">Beauveria bassiana (strain ARSEF 2860)</name>
    <name type="common">White muscardine disease fungus</name>
    <name type="synonym">Tritirachium shiotae</name>
    <dbReference type="NCBI Taxonomy" id="655819"/>
    <lineage>
        <taxon>Eukaryota</taxon>
        <taxon>Fungi</taxon>
        <taxon>Dikarya</taxon>
        <taxon>Ascomycota</taxon>
        <taxon>Pezizomycotina</taxon>
        <taxon>Sordariomycetes</taxon>
        <taxon>Hypocreomycetidae</taxon>
        <taxon>Hypocreales</taxon>
        <taxon>Cordycipitaceae</taxon>
        <taxon>Beauveria</taxon>
    </lineage>
</organism>
<protein>
    <submittedName>
        <fullName evidence="1">Uncharacterized protein</fullName>
    </submittedName>
</protein>
<dbReference type="AlphaFoldDB" id="J4KKV5"/>